<dbReference type="EMBL" id="MCFL01000018">
    <property type="protein sequence ID" value="ORZ36256.1"/>
    <property type="molecule type" value="Genomic_DNA"/>
</dbReference>
<dbReference type="Proteomes" id="UP000193411">
    <property type="component" value="Unassembled WGS sequence"/>
</dbReference>
<reference evidence="2 3" key="1">
    <citation type="submission" date="2016-07" db="EMBL/GenBank/DDBJ databases">
        <title>Pervasive Adenine N6-methylation of Active Genes in Fungi.</title>
        <authorList>
            <consortium name="DOE Joint Genome Institute"/>
            <person name="Mondo S.J."/>
            <person name="Dannebaum R.O."/>
            <person name="Kuo R.C."/>
            <person name="Labutti K."/>
            <person name="Haridas S."/>
            <person name="Kuo A."/>
            <person name="Salamov A."/>
            <person name="Ahrendt S.R."/>
            <person name="Lipzen A."/>
            <person name="Sullivan W."/>
            <person name="Andreopoulos W.B."/>
            <person name="Clum A."/>
            <person name="Lindquist E."/>
            <person name="Daum C."/>
            <person name="Ramamoorthy G.K."/>
            <person name="Gryganskyi A."/>
            <person name="Culley D."/>
            <person name="Magnuson J.K."/>
            <person name="James T.Y."/>
            <person name="O'Malley M.A."/>
            <person name="Stajich J.E."/>
            <person name="Spatafora J.W."/>
            <person name="Visel A."/>
            <person name="Grigoriev I.V."/>
        </authorList>
    </citation>
    <scope>NUCLEOTIDE SEQUENCE [LARGE SCALE GENOMIC DNA]</scope>
    <source>
        <strain evidence="2 3">PL171</strain>
    </source>
</reference>
<feature type="compositionally biased region" description="Basic and acidic residues" evidence="1">
    <location>
        <begin position="237"/>
        <end position="252"/>
    </location>
</feature>
<evidence type="ECO:0000313" key="2">
    <source>
        <dbReference type="EMBL" id="ORZ36256.1"/>
    </source>
</evidence>
<evidence type="ECO:0000256" key="1">
    <source>
        <dbReference type="SAM" id="MobiDB-lite"/>
    </source>
</evidence>
<protein>
    <submittedName>
        <fullName evidence="2">Uncharacterized protein</fullName>
    </submittedName>
</protein>
<evidence type="ECO:0000313" key="3">
    <source>
        <dbReference type="Proteomes" id="UP000193411"/>
    </source>
</evidence>
<proteinExistence type="predicted"/>
<sequence>MHRNVLGQAQTLIHPIPLDTTVMSAPAASTPTESPAEAPSWPARSHTVTAPLPDYDPAQYRPMAAQNYAVHPDWTWAQRCYEPFFYIHKSAEGLDLHNDMLILQARNSLCTMSLSPLHSLYTHLSTDPSLTVTSVAFTDTAKANIAARPKEGKSKKARHEARKRRLFDVCAGINGDLVHLNVELENNPQWLVEAPMSLGHVGVFYPRVPTLKMPHQVPLDEYRKLRVEFGEDRWPTLVGPKEKAEEGEEGQRGNRAVSSGLSEAEGQGAGEEEDASGGDDEEADE</sequence>
<dbReference type="OrthoDB" id="48130at2759"/>
<accession>A0A1Y2HNT0</accession>
<feature type="compositionally biased region" description="Acidic residues" evidence="1">
    <location>
        <begin position="270"/>
        <end position="285"/>
    </location>
</feature>
<keyword evidence="3" id="KW-1185">Reference proteome</keyword>
<feature type="region of interest" description="Disordered" evidence="1">
    <location>
        <begin position="25"/>
        <end position="48"/>
    </location>
</feature>
<gene>
    <name evidence="2" type="ORF">BCR44DRAFT_1433097</name>
</gene>
<name>A0A1Y2HNT0_9FUNG</name>
<dbReference type="AlphaFoldDB" id="A0A1Y2HNT0"/>
<organism evidence="2 3">
    <name type="scientific">Catenaria anguillulae PL171</name>
    <dbReference type="NCBI Taxonomy" id="765915"/>
    <lineage>
        <taxon>Eukaryota</taxon>
        <taxon>Fungi</taxon>
        <taxon>Fungi incertae sedis</taxon>
        <taxon>Blastocladiomycota</taxon>
        <taxon>Blastocladiomycetes</taxon>
        <taxon>Blastocladiales</taxon>
        <taxon>Catenariaceae</taxon>
        <taxon>Catenaria</taxon>
    </lineage>
</organism>
<feature type="region of interest" description="Disordered" evidence="1">
    <location>
        <begin position="237"/>
        <end position="285"/>
    </location>
</feature>
<comment type="caution">
    <text evidence="2">The sequence shown here is derived from an EMBL/GenBank/DDBJ whole genome shotgun (WGS) entry which is preliminary data.</text>
</comment>
<feature type="compositionally biased region" description="Low complexity" evidence="1">
    <location>
        <begin position="25"/>
        <end position="40"/>
    </location>
</feature>